<dbReference type="InterPro" id="IPR010090">
    <property type="entry name" value="Phage_tape_meas"/>
</dbReference>
<dbReference type="Proteomes" id="UP001174888">
    <property type="component" value="Unassembled WGS sequence"/>
</dbReference>
<comment type="caution">
    <text evidence="4">The sequence shown here is derived from an EMBL/GenBank/DDBJ whole genome shotgun (WGS) entry which is preliminary data.</text>
</comment>
<organism evidence="4 5">
    <name type="scientific">Ligilactobacillus salivarius</name>
    <dbReference type="NCBI Taxonomy" id="1624"/>
    <lineage>
        <taxon>Bacteria</taxon>
        <taxon>Bacillati</taxon>
        <taxon>Bacillota</taxon>
        <taxon>Bacilli</taxon>
        <taxon>Lactobacillales</taxon>
        <taxon>Lactobacillaceae</taxon>
        <taxon>Ligilactobacillus</taxon>
    </lineage>
</organism>
<name>A0AAW7N619_9LACO</name>
<evidence type="ECO:0000256" key="1">
    <source>
        <dbReference type="ARBA" id="ARBA00022612"/>
    </source>
</evidence>
<dbReference type="RefSeq" id="WP_301207368.1">
    <property type="nucleotide sequence ID" value="NZ_JAUIQT010000001.1"/>
</dbReference>
<dbReference type="EMBL" id="JAUIQT010000001">
    <property type="protein sequence ID" value="MDN4833988.1"/>
    <property type="molecule type" value="Genomic_DNA"/>
</dbReference>
<dbReference type="PANTHER" id="PTHR37813">
    <property type="entry name" value="FELS-2 PROPHAGE PROTEIN"/>
    <property type="match status" value="1"/>
</dbReference>
<evidence type="ECO:0000313" key="5">
    <source>
        <dbReference type="Proteomes" id="UP001174888"/>
    </source>
</evidence>
<protein>
    <submittedName>
        <fullName evidence="4">Phage tail tape measure protein</fullName>
    </submittedName>
</protein>
<keyword evidence="1" id="KW-1188">Viral release from host cell</keyword>
<dbReference type="NCBIfam" id="TIGR01760">
    <property type="entry name" value="tape_meas_TP901"/>
    <property type="match status" value="1"/>
</dbReference>
<keyword evidence="2" id="KW-0175">Coiled coil</keyword>
<reference evidence="4" key="1">
    <citation type="submission" date="2023-07" db="EMBL/GenBank/DDBJ databases">
        <title>Complete genome sequence of Ligilactobacillus salivarius SRCM217594 isolated from Gallus gallus domesticus feces.</title>
        <authorList>
            <person name="Yang H.-G."/>
            <person name="Ryu M.-S."/>
            <person name="Ha G.-S."/>
            <person name="Yang H.-J."/>
            <person name="Jeong D.-Y."/>
        </authorList>
    </citation>
    <scope>NUCLEOTIDE SEQUENCE</scope>
    <source>
        <strain evidence="4">SRCM217594</strain>
    </source>
</reference>
<accession>A0AAW7N619</accession>
<sequence length="1462" mass="156505">MAGNLGHLAATVGLDINPFLTNERVLKSMIRSTANALRAQDMAFKSSGNNAASAAQKYKLMEAQMKNLNALAKQQRATFNSLKDQLSSGAGDTDKLATRTANASNQLNKTVAQAERLKAQMATLRGEIALQESSWTGVSQRLTNFSNGVSKTGSSLLSFGTNATFFTAPIVAGLAKATQELVKFQDTMVKTKNLLVTSGESVASATAGVNEMQKQGEALSNKYGISQNQIAKGYQELVKRGYSSKQALGAMTSEVQASVASGDDYNDVLKVTSQTMEGFGLTVDKSGRAIQNVNLMTKNTKDTTNALAYTADTTATDFNSIGIAMSYVSSTAHQAGFGLNETAAALGVLSNNGLEAEKAGTGLRKVINSLTSPTGTAVKALASINLKTSDFLDKKGNLKSMAQIFGMLNSHMKGLSDPQKADIFHSIFGTTGQQAAMMLAKDSSRLRELSGEIKKAQSSDYVNNLAGKNMQTAQNQIRIFQANMMNLGMTMAKNVLPVITPMIQKATELAQKFGELDPVTQSLIAKTVLLGLSMGPLSLAIGGPLKALGGLTKGLGTVAGGIGRASAAAKLGGGAFDILKSAFSSTAYKSLAMKSSVAVGESAISGLGTSAVAAGGSLLPMIGIIGGVTAAVAIGAVAYETWGKNLIESAQRTQRWGTDIGASADDAATKFKNWSTTASVALSDTASSAKSNGKEIEKAFAGMAKSAEDAAKKQKDSADKFADSIGGAAGEAIREEAAKEDAENQKHINKIQGYYQQVQAITKQARDNNVALTQDQRNQIANLQTKMAQEQVQTLGLTSRQQRLVLQAELNQTNSMTKNQLKSMVKATSDAMYKEVDNYNTAYGKIKRSTELSTREKNKALEALENEHINTLNQLGIGFINAEKARGYTRKAILEDMVDGTGMTMKEAERAYDAFKNAQKKTEATVIKLSSDMKKKVYDAAEAWNDLVLDPKTGNLKTNAQEEVNKAVNAKDKWNQIKLLHKEGKLSTNAEQMVVAALIANGKWDKMSWKKQKAWLKDGFSETIVKALEDSGQWNNLTLEQKEAIVKADGKGELANLLLEMGQWNSLTLKQQELLIKNNATKPIYEALQSSGDWNNLTLKQQEAIINAKGKEDLVDALVKGGVWNSLTLSQKEALITTKGTKDVIDALVDMKQWNELTPKQQQAIVTAKGSIELGEILTKYKLWEGMPYSVLKEIVAQDRASGNIQAGNSALSAWRAANPGGAKQLNAQDHASGPAQIAKQNVSAFAGTSAGSSKKLKATDNASKAANIAIAAINAWNAASPVVHAFTTIVKTVTGKRRANGTVDHPGGLMTVNDQKGPLYRELIQFPTGETFIPEGRNVVIDAPMHTRVYRASDTRRILQSGIIPHFAEGTSNARKAIDTFDSLSRNYYPNPNNNNDNVNVDLANLEEGLGNLAEILLKILNKSSNIVMDSERVGKLVANTVDDRQTHNINLEQRGVYSGR</sequence>
<dbReference type="PANTHER" id="PTHR37813:SF1">
    <property type="entry name" value="FELS-2 PROPHAGE PROTEIN"/>
    <property type="match status" value="1"/>
</dbReference>
<evidence type="ECO:0000313" key="4">
    <source>
        <dbReference type="EMBL" id="MDN4833988.1"/>
    </source>
</evidence>
<proteinExistence type="predicted"/>
<dbReference type="Pfam" id="PF10145">
    <property type="entry name" value="PhageMin_Tail"/>
    <property type="match status" value="1"/>
</dbReference>
<gene>
    <name evidence="4" type="ORF">QYC35_07225</name>
</gene>
<feature type="domain" description="Phage tail tape measure protein" evidence="3">
    <location>
        <begin position="214"/>
        <end position="429"/>
    </location>
</feature>
<feature type="coiled-coil region" evidence="2">
    <location>
        <begin position="51"/>
        <end position="134"/>
    </location>
</feature>
<evidence type="ECO:0000256" key="2">
    <source>
        <dbReference type="SAM" id="Coils"/>
    </source>
</evidence>
<evidence type="ECO:0000259" key="3">
    <source>
        <dbReference type="Pfam" id="PF10145"/>
    </source>
</evidence>